<feature type="region of interest" description="Disordered" evidence="1">
    <location>
        <begin position="65"/>
        <end position="94"/>
    </location>
</feature>
<accession>A0ABX8SFE6</accession>
<feature type="compositionally biased region" description="Polar residues" evidence="1">
    <location>
        <begin position="74"/>
        <end position="94"/>
    </location>
</feature>
<evidence type="ECO:0000256" key="2">
    <source>
        <dbReference type="SAM" id="Phobius"/>
    </source>
</evidence>
<evidence type="ECO:0000313" key="4">
    <source>
        <dbReference type="EMBL" id="QXT62101.1"/>
    </source>
</evidence>
<feature type="domain" description="DUF2510" evidence="3">
    <location>
        <begin position="4"/>
        <end position="34"/>
    </location>
</feature>
<evidence type="ECO:0000256" key="1">
    <source>
        <dbReference type="SAM" id="MobiDB-lite"/>
    </source>
</evidence>
<keyword evidence="2" id="KW-1133">Transmembrane helix</keyword>
<reference evidence="4 5" key="1">
    <citation type="submission" date="2021-07" db="EMBL/GenBank/DDBJ databases">
        <title>complete genome sequencing of Tessaracoccus sp.J1M15.</title>
        <authorList>
            <person name="Bae J.-W."/>
            <person name="Kim D.-y."/>
        </authorList>
    </citation>
    <scope>NUCLEOTIDE SEQUENCE [LARGE SCALE GENOMIC DNA]</scope>
    <source>
        <strain evidence="4 5">J1M15</strain>
    </source>
</reference>
<name>A0ABX8SFE6_9ACTN</name>
<dbReference type="RefSeq" id="WP_219080675.1">
    <property type="nucleotide sequence ID" value="NZ_CP079216.1"/>
</dbReference>
<evidence type="ECO:0000259" key="3">
    <source>
        <dbReference type="Pfam" id="PF10708"/>
    </source>
</evidence>
<keyword evidence="5" id="KW-1185">Reference proteome</keyword>
<evidence type="ECO:0000313" key="5">
    <source>
        <dbReference type="Proteomes" id="UP000824504"/>
    </source>
</evidence>
<sequence>MAQPGWYADPSAPDGRRYWDGERWIEETPQRRGPRAWLWLMIALVVVAAVVVALVVLPGSSNPFAAVPEDTRSARPTGTQWNELEPTETPSPTAVETGFGEPIDCPVAEDWPRSEVVDGRLHGGGLSIDVPTGSQWEADPAYIDWLWDNNSMIRPIATGWISNVGVGYIKVSDGFSDDLSTAAEQFVTCMSSSGMFTGFTKREILRDEEYKVSTRIGWRLTNNVYVGNQLYQGIQGDVVDIILVPTDDKDRIAVYVSCVTIDHAENAAEVQHSLDSLRWDG</sequence>
<dbReference type="EMBL" id="CP079216">
    <property type="protein sequence ID" value="QXT62101.1"/>
    <property type="molecule type" value="Genomic_DNA"/>
</dbReference>
<keyword evidence="2" id="KW-0812">Transmembrane</keyword>
<dbReference type="Pfam" id="PF10708">
    <property type="entry name" value="DUF2510"/>
    <property type="match status" value="1"/>
</dbReference>
<dbReference type="Proteomes" id="UP000824504">
    <property type="component" value="Chromosome"/>
</dbReference>
<dbReference type="InterPro" id="IPR018929">
    <property type="entry name" value="DUF2510"/>
</dbReference>
<feature type="transmembrane region" description="Helical" evidence="2">
    <location>
        <begin position="36"/>
        <end position="57"/>
    </location>
</feature>
<proteinExistence type="predicted"/>
<protein>
    <submittedName>
        <fullName evidence="4">DUF2510 domain-containing protein</fullName>
    </submittedName>
</protein>
<keyword evidence="2" id="KW-0472">Membrane</keyword>
<gene>
    <name evidence="4" type="ORF">KDB89_09995</name>
</gene>
<organism evidence="4 5">
    <name type="scientific">Tessaracoccus palaemonis</name>
    <dbReference type="NCBI Taxonomy" id="2829499"/>
    <lineage>
        <taxon>Bacteria</taxon>
        <taxon>Bacillati</taxon>
        <taxon>Actinomycetota</taxon>
        <taxon>Actinomycetes</taxon>
        <taxon>Propionibacteriales</taxon>
        <taxon>Propionibacteriaceae</taxon>
        <taxon>Tessaracoccus</taxon>
    </lineage>
</organism>